<accession>A0ABX6K0L6</accession>
<protein>
    <recommendedName>
        <fullName evidence="3">Glycosyltransferase family 2 protein</fullName>
    </recommendedName>
</protein>
<dbReference type="EMBL" id="CP050266">
    <property type="protein sequence ID" value="QIR05044.1"/>
    <property type="molecule type" value="Genomic_DNA"/>
</dbReference>
<dbReference type="InterPro" id="IPR029044">
    <property type="entry name" value="Nucleotide-diphossugar_trans"/>
</dbReference>
<keyword evidence="2" id="KW-1185">Reference proteome</keyword>
<reference evidence="1 2" key="1">
    <citation type="submission" date="2020-03" db="EMBL/GenBank/DDBJ databases">
        <title>Genome mining reveals the biosynthetic pathways of PHA and ectoines of the halophilic strain Salinivibrio costicola M318 isolated from fermented shrimp paste.</title>
        <authorList>
            <person name="Doan T.V."/>
            <person name="Tran L.T."/>
            <person name="Trieu T.A."/>
            <person name="Nguyen Q.V."/>
            <person name="Quach T.N."/>
            <person name="Phi T.Q."/>
            <person name="Kumar S."/>
        </authorList>
    </citation>
    <scope>NUCLEOTIDE SEQUENCE [LARGE SCALE GENOMIC DNA]</scope>
    <source>
        <strain evidence="1 2">M318</strain>
    </source>
</reference>
<dbReference type="SUPFAM" id="SSF53448">
    <property type="entry name" value="Nucleotide-diphospho-sugar transferases"/>
    <property type="match status" value="1"/>
</dbReference>
<dbReference type="Proteomes" id="UP000501408">
    <property type="component" value="Chromosome 1"/>
</dbReference>
<proteinExistence type="predicted"/>
<dbReference type="Gene3D" id="3.90.550.10">
    <property type="entry name" value="Spore Coat Polysaccharide Biosynthesis Protein SpsA, Chain A"/>
    <property type="match status" value="1"/>
</dbReference>
<evidence type="ECO:0000313" key="2">
    <source>
        <dbReference type="Proteomes" id="UP000501408"/>
    </source>
</evidence>
<organism evidence="1 2">
    <name type="scientific">Salinivibrio costicola</name>
    <name type="common">Vibrio costicola</name>
    <dbReference type="NCBI Taxonomy" id="51367"/>
    <lineage>
        <taxon>Bacteria</taxon>
        <taxon>Pseudomonadati</taxon>
        <taxon>Pseudomonadota</taxon>
        <taxon>Gammaproteobacteria</taxon>
        <taxon>Vibrionales</taxon>
        <taxon>Vibrionaceae</taxon>
        <taxon>Salinivibrio</taxon>
    </lineage>
</organism>
<sequence>MGIAKKLKKIIRERKARHRNMRDIEGIIATRLRQEQLHQQMVVGDQPLTSEAAYFDSPLVVSLTSFAEKVHEVYLVIESLAQQTCRPNRIILWLDKEEYDDTTLPLSLQKQCERGLEVKFCTNTKSYKKIIPTLELLPDAYIVTVDDDVLYPHSMIEGLIRTCRHHPGYIYGHRGHEISVSHDAIRPYKRWRYCARPEKPSHQLMLTGCEGILYPPHSLHKDVVDQALFTKLAPSADDLWLKVMAIRQGSLCMKVPYSDPSFALKRHRSLGLAQFNIRQGGNDKQLAALLSHFPEAKQALLGQACDAKT</sequence>
<gene>
    <name evidence="1" type="ORF">HBA18_00815</name>
</gene>
<name>A0ABX6K0L6_SALCS</name>
<evidence type="ECO:0000313" key="1">
    <source>
        <dbReference type="EMBL" id="QIR05044.1"/>
    </source>
</evidence>
<dbReference type="RefSeq" id="WP_167313847.1">
    <property type="nucleotide sequence ID" value="NZ_CP050266.1"/>
</dbReference>
<evidence type="ECO:0008006" key="3">
    <source>
        <dbReference type="Google" id="ProtNLM"/>
    </source>
</evidence>